<organism evidence="7 8">
    <name type="scientific">Sesamum indicum</name>
    <name type="common">Oriental sesame</name>
    <name type="synonym">Sesamum orientale</name>
    <dbReference type="NCBI Taxonomy" id="4182"/>
    <lineage>
        <taxon>Eukaryota</taxon>
        <taxon>Viridiplantae</taxon>
        <taxon>Streptophyta</taxon>
        <taxon>Embryophyta</taxon>
        <taxon>Tracheophyta</taxon>
        <taxon>Spermatophyta</taxon>
        <taxon>Magnoliopsida</taxon>
        <taxon>eudicotyledons</taxon>
        <taxon>Gunneridae</taxon>
        <taxon>Pentapetalae</taxon>
        <taxon>asterids</taxon>
        <taxon>lamiids</taxon>
        <taxon>Lamiales</taxon>
        <taxon>Pedaliaceae</taxon>
        <taxon>Sesamum</taxon>
    </lineage>
</organism>
<evidence type="ECO:0000256" key="3">
    <source>
        <dbReference type="ARBA" id="ARBA00023125"/>
    </source>
</evidence>
<keyword evidence="4" id="KW-0804">Transcription</keyword>
<dbReference type="Gene3D" id="2.20.25.80">
    <property type="entry name" value="WRKY domain"/>
    <property type="match status" value="1"/>
</dbReference>
<evidence type="ECO:0000256" key="4">
    <source>
        <dbReference type="ARBA" id="ARBA00023163"/>
    </source>
</evidence>
<dbReference type="KEGG" id="sind:105173141"/>
<keyword evidence="2" id="KW-0805">Transcription regulation</keyword>
<keyword evidence="7" id="KW-1185">Reference proteome</keyword>
<dbReference type="Gramene" id="SIN_1005706.t">
    <property type="protein sequence ID" value="SIN_1005706.t"/>
    <property type="gene ID" value="SIN_1005706"/>
</dbReference>
<dbReference type="SUPFAM" id="SSF118290">
    <property type="entry name" value="WRKY DNA-binding domain"/>
    <property type="match status" value="1"/>
</dbReference>
<dbReference type="Proteomes" id="UP000504604">
    <property type="component" value="Linkage group LG11"/>
</dbReference>
<dbReference type="GeneID" id="105173141"/>
<comment type="subcellular location">
    <subcellularLocation>
        <location evidence="1">Nucleus</location>
    </subcellularLocation>
</comment>
<dbReference type="PROSITE" id="PS50811">
    <property type="entry name" value="WRKY"/>
    <property type="match status" value="1"/>
</dbReference>
<evidence type="ECO:0000313" key="7">
    <source>
        <dbReference type="Proteomes" id="UP000504604"/>
    </source>
</evidence>
<dbReference type="PANTHER" id="PTHR32096:SF133">
    <property type="entry name" value="WRKY TRANSCRIPTION FACTOR 41-RELATED"/>
    <property type="match status" value="1"/>
</dbReference>
<keyword evidence="3" id="KW-0238">DNA-binding</keyword>
<proteinExistence type="predicted"/>
<dbReference type="InterPro" id="IPR044810">
    <property type="entry name" value="WRKY_plant"/>
</dbReference>
<dbReference type="GO" id="GO:0003700">
    <property type="term" value="F:DNA-binding transcription factor activity"/>
    <property type="evidence" value="ECO:0007669"/>
    <property type="project" value="InterPro"/>
</dbReference>
<dbReference type="OrthoDB" id="1888929at2759"/>
<dbReference type="InParanoid" id="A0A6I9U2G9"/>
<reference evidence="8" key="1">
    <citation type="submission" date="2025-08" db="UniProtKB">
        <authorList>
            <consortium name="RefSeq"/>
        </authorList>
    </citation>
    <scope>IDENTIFICATION</scope>
</reference>
<feature type="domain" description="WRKY" evidence="6">
    <location>
        <begin position="17"/>
        <end position="72"/>
    </location>
</feature>
<evidence type="ECO:0000313" key="8">
    <source>
        <dbReference type="RefSeq" id="XP_011093105.1"/>
    </source>
</evidence>
<dbReference type="SMART" id="SM00774">
    <property type="entry name" value="WRKY"/>
    <property type="match status" value="1"/>
</dbReference>
<dbReference type="Pfam" id="PF03106">
    <property type="entry name" value="WRKY"/>
    <property type="match status" value="1"/>
</dbReference>
<sequence length="201" mass="22752">MPGVSESLQVRLCSGTGFEGQLDNGFNWRKYGQKDILGANRPRAYYRCIHRHDHPSVVEVVYKGKHSCIQEKLKLTKENVNVPRKAEESPSFLQQMMIGIEPDVKVDTSELDHQEENFHSTLFEPENLETQFFSKAKDFVETSFSPTFFSPAMSDSCFSLSPGQVNNFGFGHNFLGSESDFSEVVSYPNTVTNFLLEDSGF</sequence>
<dbReference type="InterPro" id="IPR003657">
    <property type="entry name" value="WRKY_dom"/>
</dbReference>
<dbReference type="PANTHER" id="PTHR32096">
    <property type="entry name" value="WRKY TRANSCRIPTION FACTOR 30-RELATED-RELATED"/>
    <property type="match status" value="1"/>
</dbReference>
<evidence type="ECO:0000256" key="1">
    <source>
        <dbReference type="ARBA" id="ARBA00004123"/>
    </source>
</evidence>
<keyword evidence="5" id="KW-0539">Nucleus</keyword>
<protein>
    <submittedName>
        <fullName evidence="8">Probable WRKY transcription factor 30</fullName>
    </submittedName>
</protein>
<evidence type="ECO:0000259" key="6">
    <source>
        <dbReference type="PROSITE" id="PS50811"/>
    </source>
</evidence>
<accession>A0A6I9U2G9</accession>
<dbReference type="GO" id="GO:0005634">
    <property type="term" value="C:nucleus"/>
    <property type="evidence" value="ECO:0007669"/>
    <property type="project" value="UniProtKB-SubCell"/>
</dbReference>
<dbReference type="AlphaFoldDB" id="A0A6I9U2G9"/>
<evidence type="ECO:0000256" key="2">
    <source>
        <dbReference type="ARBA" id="ARBA00023015"/>
    </source>
</evidence>
<dbReference type="InterPro" id="IPR036576">
    <property type="entry name" value="WRKY_dom_sf"/>
</dbReference>
<dbReference type="GO" id="GO:0000976">
    <property type="term" value="F:transcription cis-regulatory region binding"/>
    <property type="evidence" value="ECO:0007669"/>
    <property type="project" value="TreeGrafter"/>
</dbReference>
<evidence type="ECO:0000256" key="5">
    <source>
        <dbReference type="ARBA" id="ARBA00023242"/>
    </source>
</evidence>
<dbReference type="RefSeq" id="XP_011093105.1">
    <property type="nucleotide sequence ID" value="XM_011094803.2"/>
</dbReference>
<gene>
    <name evidence="8" type="primary">LOC105173141</name>
</gene>
<name>A0A6I9U2G9_SESIN</name>